<dbReference type="InterPro" id="IPR008030">
    <property type="entry name" value="NmrA-like"/>
</dbReference>
<evidence type="ECO:0000256" key="1">
    <source>
        <dbReference type="ARBA" id="ARBA00022857"/>
    </source>
</evidence>
<sequence length="329" mass="37228">MVVVAVAGGTSPALGRSIVTALHFHPAHIPIVLSRNSMVPQWLFDLGVEIRRVNYLSLRSLTATLKGVHTVISLLKPLDDTWAFSQINLLNAAIAVGAKRFAPSEFAIGPKAAEKMPEMAPRIGVWQACEAAVEDQRKNGHVFEWCRFVCGMFMNYLGYGCEREEEAMSGKGDDGEFLFFQRDGTLRVEIPIMSMKELESGERKVPRIVLTEIGDMGRFVAAACALPDGKWEVDMGMAGSVMRIDEVVRVIEEVRKRKMEVKYVEMTELEVRQKELQTKEDFIGLFWNDLAMMYARDEEGEGYFRARVNELCPEVKALTVKKYMEKFWD</sequence>
<evidence type="ECO:0000313" key="5">
    <source>
        <dbReference type="Proteomes" id="UP000799772"/>
    </source>
</evidence>
<gene>
    <name evidence="4" type="ORF">NA57DRAFT_59171</name>
</gene>
<dbReference type="PANTHER" id="PTHR47706">
    <property type="entry name" value="NMRA-LIKE FAMILY PROTEIN"/>
    <property type="match status" value="1"/>
</dbReference>
<dbReference type="OrthoDB" id="10000533at2759"/>
<dbReference type="Pfam" id="PF05368">
    <property type="entry name" value="NmrA"/>
    <property type="match status" value="1"/>
</dbReference>
<dbReference type="EMBL" id="ML978130">
    <property type="protein sequence ID" value="KAF2096112.1"/>
    <property type="molecule type" value="Genomic_DNA"/>
</dbReference>
<evidence type="ECO:0000259" key="3">
    <source>
        <dbReference type="Pfam" id="PF05368"/>
    </source>
</evidence>
<dbReference type="PANTHER" id="PTHR47706:SF2">
    <property type="entry name" value="ISOFLAVONE REDUCTASE FAMILY PROTEIN (AFU_ORTHOLOGUE AFUA_2G05290)"/>
    <property type="match status" value="1"/>
</dbReference>
<dbReference type="Proteomes" id="UP000799772">
    <property type="component" value="Unassembled WGS sequence"/>
</dbReference>
<keyword evidence="5" id="KW-1185">Reference proteome</keyword>
<dbReference type="Gene3D" id="3.90.25.10">
    <property type="entry name" value="UDP-galactose 4-epimerase, domain 1"/>
    <property type="match status" value="1"/>
</dbReference>
<evidence type="ECO:0000313" key="4">
    <source>
        <dbReference type="EMBL" id="KAF2096112.1"/>
    </source>
</evidence>
<organism evidence="4 5">
    <name type="scientific">Rhizodiscina lignyota</name>
    <dbReference type="NCBI Taxonomy" id="1504668"/>
    <lineage>
        <taxon>Eukaryota</taxon>
        <taxon>Fungi</taxon>
        <taxon>Dikarya</taxon>
        <taxon>Ascomycota</taxon>
        <taxon>Pezizomycotina</taxon>
        <taxon>Dothideomycetes</taxon>
        <taxon>Pleosporomycetidae</taxon>
        <taxon>Aulographales</taxon>
        <taxon>Rhizodiscinaceae</taxon>
        <taxon>Rhizodiscina</taxon>
    </lineage>
</organism>
<keyword evidence="1" id="KW-0521">NADP</keyword>
<reference evidence="4" key="1">
    <citation type="journal article" date="2020" name="Stud. Mycol.">
        <title>101 Dothideomycetes genomes: a test case for predicting lifestyles and emergence of pathogens.</title>
        <authorList>
            <person name="Haridas S."/>
            <person name="Albert R."/>
            <person name="Binder M."/>
            <person name="Bloem J."/>
            <person name="Labutti K."/>
            <person name="Salamov A."/>
            <person name="Andreopoulos B."/>
            <person name="Baker S."/>
            <person name="Barry K."/>
            <person name="Bills G."/>
            <person name="Bluhm B."/>
            <person name="Cannon C."/>
            <person name="Castanera R."/>
            <person name="Culley D."/>
            <person name="Daum C."/>
            <person name="Ezra D."/>
            <person name="Gonzalez J."/>
            <person name="Henrissat B."/>
            <person name="Kuo A."/>
            <person name="Liang C."/>
            <person name="Lipzen A."/>
            <person name="Lutzoni F."/>
            <person name="Magnuson J."/>
            <person name="Mondo S."/>
            <person name="Nolan M."/>
            <person name="Ohm R."/>
            <person name="Pangilinan J."/>
            <person name="Park H.-J."/>
            <person name="Ramirez L."/>
            <person name="Alfaro M."/>
            <person name="Sun H."/>
            <person name="Tritt A."/>
            <person name="Yoshinaga Y."/>
            <person name="Zwiers L.-H."/>
            <person name="Turgeon B."/>
            <person name="Goodwin S."/>
            <person name="Spatafora J."/>
            <person name="Crous P."/>
            <person name="Grigoriev I."/>
        </authorList>
    </citation>
    <scope>NUCLEOTIDE SEQUENCE</scope>
    <source>
        <strain evidence="4">CBS 133067</strain>
    </source>
</reference>
<evidence type="ECO:0000256" key="2">
    <source>
        <dbReference type="ARBA" id="ARBA00023002"/>
    </source>
</evidence>
<comment type="caution">
    <text evidence="4">The sequence shown here is derived from an EMBL/GenBank/DDBJ whole genome shotgun (WGS) entry which is preliminary data.</text>
</comment>
<dbReference type="SUPFAM" id="SSF51735">
    <property type="entry name" value="NAD(P)-binding Rossmann-fold domains"/>
    <property type="match status" value="1"/>
</dbReference>
<dbReference type="Gene3D" id="3.40.50.720">
    <property type="entry name" value="NAD(P)-binding Rossmann-like Domain"/>
    <property type="match status" value="2"/>
</dbReference>
<dbReference type="AlphaFoldDB" id="A0A9P4IAH4"/>
<dbReference type="InterPro" id="IPR051609">
    <property type="entry name" value="NmrA/Isoflavone_reductase-like"/>
</dbReference>
<accession>A0A9P4IAH4</accession>
<name>A0A9P4IAH4_9PEZI</name>
<proteinExistence type="predicted"/>
<dbReference type="GO" id="GO:0016491">
    <property type="term" value="F:oxidoreductase activity"/>
    <property type="evidence" value="ECO:0007669"/>
    <property type="project" value="UniProtKB-KW"/>
</dbReference>
<feature type="domain" description="NmrA-like" evidence="3">
    <location>
        <begin position="4"/>
        <end position="268"/>
    </location>
</feature>
<protein>
    <submittedName>
        <fullName evidence="4">NAD(P)-binding protein</fullName>
    </submittedName>
</protein>
<keyword evidence="2" id="KW-0560">Oxidoreductase</keyword>
<dbReference type="InterPro" id="IPR036291">
    <property type="entry name" value="NAD(P)-bd_dom_sf"/>
</dbReference>